<gene>
    <name evidence="1" type="ORF">PHM2_006</name>
</gene>
<organism evidence="1 2">
    <name type="scientific">Prochlorococcus phage P-HM2</name>
    <dbReference type="NCBI Taxonomy" id="445696"/>
    <lineage>
        <taxon>Viruses</taxon>
        <taxon>Duplodnaviria</taxon>
        <taxon>Heunggongvirae</taxon>
        <taxon>Uroviricota</taxon>
        <taxon>Caudoviricetes</taxon>
        <taxon>Eurybiavirus</taxon>
        <taxon>Eurybiavirus PHM2</taxon>
    </lineage>
</organism>
<reference evidence="1 2" key="1">
    <citation type="journal article" date="2010" name="Environ. Microbiol.">
        <title>Genomic analysis of oceanic cyanobacterial myoviruses compared with T4-like myoviruses from diverse hosts and environments.</title>
        <authorList>
            <person name="Sullivan M.B."/>
            <person name="Huang K.H."/>
            <person name="Ignacio-Espinoza J.C."/>
            <person name="Berlin A.M."/>
            <person name="Kelly L."/>
            <person name="Weigele P.R."/>
            <person name="DeFrancesco A.S."/>
            <person name="Kern S.E."/>
            <person name="Thompson L.R."/>
            <person name="Young S."/>
            <person name="Yandava C."/>
            <person name="Fu R."/>
            <person name="Krastins B."/>
            <person name="Chase M."/>
            <person name="Sarracino D."/>
            <person name="Osburne M.S."/>
            <person name="Henn M.R."/>
            <person name="Chisholm S.W."/>
        </authorList>
    </citation>
    <scope>NUCLEOTIDE SEQUENCE [LARGE SCALE GENOMIC DNA]</scope>
    <source>
        <strain evidence="1">M4-259</strain>
    </source>
</reference>
<dbReference type="Proteomes" id="UP000006538">
    <property type="component" value="Segment"/>
</dbReference>
<proteinExistence type="predicted"/>
<dbReference type="EMBL" id="GU075905">
    <property type="protein sequence ID" value="ADO99784.1"/>
    <property type="molecule type" value="Genomic_DNA"/>
</dbReference>
<protein>
    <submittedName>
        <fullName evidence="1">Uncharacterized protein</fullName>
    </submittedName>
</protein>
<dbReference type="KEGG" id="vg:10327877"/>
<evidence type="ECO:0000313" key="1">
    <source>
        <dbReference type="EMBL" id="ADO99784.1"/>
    </source>
</evidence>
<keyword evidence="2" id="KW-1185">Reference proteome</keyword>
<dbReference type="GeneID" id="10327877"/>
<evidence type="ECO:0000313" key="2">
    <source>
        <dbReference type="Proteomes" id="UP000006538"/>
    </source>
</evidence>
<name>E3SSK6_9CAUD</name>
<dbReference type="RefSeq" id="YP_004323375.1">
    <property type="nucleotide sequence ID" value="NC_015284.1"/>
</dbReference>
<sequence>MIMKIDTQGMSFGDGKSGRTLEEQRAAIKPMQVNKLNLISDSLKIELKQLINEVLDEREHQKQLEGPYDFPEDDSDEWLYRGTY</sequence>
<dbReference type="OrthoDB" id="40148at10239"/>
<accession>E3SSK6</accession>